<dbReference type="Proteomes" id="UP000831817">
    <property type="component" value="Chromosome"/>
</dbReference>
<accession>A0ABM7YDW6</accession>
<dbReference type="InterPro" id="IPR016071">
    <property type="entry name" value="Staphylococal_nuclease_OB-fold"/>
</dbReference>
<reference evidence="3 4" key="1">
    <citation type="submission" date="2022-04" db="EMBL/GenBank/DDBJ databases">
        <title>Complete genome of Methanothermobacter tenebrarum strain RMAS.</title>
        <authorList>
            <person name="Nakamura K."/>
            <person name="Oshima K."/>
            <person name="Hattori M."/>
            <person name="Kamagata Y."/>
            <person name="Takamizawa K."/>
        </authorList>
    </citation>
    <scope>NUCLEOTIDE SEQUENCE [LARGE SCALE GENOMIC DNA]</scope>
    <source>
        <strain evidence="3 4">RMAS</strain>
    </source>
</reference>
<feature type="transmembrane region" description="Helical" evidence="1">
    <location>
        <begin position="189"/>
        <end position="208"/>
    </location>
</feature>
<name>A0ABM7YDW6_9EURY</name>
<sequence length="213" mass="23708">MKKWMLLLIIVATLAYPTIILESNHVKAADIEHNTINLNKLLLEKGYATLYDKTELIPPKFRTSPDTWPDKIPTSDVDAEGTCTHVVDGDTIDVQGVGRVRLAVINTPEEGEPGYQEAKDYVTQVCLNKKVYLDIDPERSLDQYNRILAMVYVSNETNKTQPLMNQTPTTLAIENNTTTPPTTKMPPTGTPITILALGILTILTGIVYSHMKK</sequence>
<evidence type="ECO:0000256" key="1">
    <source>
        <dbReference type="SAM" id="Phobius"/>
    </source>
</evidence>
<keyword evidence="1" id="KW-0812">Transmembrane</keyword>
<dbReference type="EMBL" id="AP025698">
    <property type="protein sequence ID" value="BDH79680.1"/>
    <property type="molecule type" value="Genomic_DNA"/>
</dbReference>
<gene>
    <name evidence="3" type="ORF">MTTB_10590</name>
</gene>
<keyword evidence="4" id="KW-1185">Reference proteome</keyword>
<keyword evidence="1" id="KW-0472">Membrane</keyword>
<dbReference type="InterPro" id="IPR035437">
    <property type="entry name" value="SNase_OB-fold_sf"/>
</dbReference>
<dbReference type="SUPFAM" id="SSF50199">
    <property type="entry name" value="Staphylococcal nuclease"/>
    <property type="match status" value="1"/>
</dbReference>
<proteinExistence type="predicted"/>
<dbReference type="Pfam" id="PF00565">
    <property type="entry name" value="SNase"/>
    <property type="match status" value="1"/>
</dbReference>
<evidence type="ECO:0000313" key="4">
    <source>
        <dbReference type="Proteomes" id="UP000831817"/>
    </source>
</evidence>
<keyword evidence="1" id="KW-1133">Transmembrane helix</keyword>
<feature type="domain" description="TNase-like" evidence="2">
    <location>
        <begin position="77"/>
        <end position="166"/>
    </location>
</feature>
<evidence type="ECO:0000259" key="2">
    <source>
        <dbReference type="PROSITE" id="PS50830"/>
    </source>
</evidence>
<protein>
    <recommendedName>
        <fullName evidence="2">TNase-like domain-containing protein</fullName>
    </recommendedName>
</protein>
<dbReference type="Gene3D" id="2.40.50.90">
    <property type="match status" value="1"/>
</dbReference>
<dbReference type="PROSITE" id="PS50830">
    <property type="entry name" value="TNASE_3"/>
    <property type="match status" value="1"/>
</dbReference>
<evidence type="ECO:0000313" key="3">
    <source>
        <dbReference type="EMBL" id="BDH79680.1"/>
    </source>
</evidence>
<dbReference type="SMART" id="SM00318">
    <property type="entry name" value="SNc"/>
    <property type="match status" value="1"/>
</dbReference>
<organism evidence="3 4">
    <name type="scientific">Methanothermobacter tenebrarum</name>
    <dbReference type="NCBI Taxonomy" id="680118"/>
    <lineage>
        <taxon>Archaea</taxon>
        <taxon>Methanobacteriati</taxon>
        <taxon>Methanobacteriota</taxon>
        <taxon>Methanomada group</taxon>
        <taxon>Methanobacteria</taxon>
        <taxon>Methanobacteriales</taxon>
        <taxon>Methanobacteriaceae</taxon>
        <taxon>Methanothermobacter</taxon>
    </lineage>
</organism>